<sequence>MKNNNFFKPESADNKKGLIEMIGATFIWGSTPLMSIWSGLPSGVFVFFRVVFAFPFIFYFAIKRAGIKEFFKLKPFWPLFVSGIALGVNWVFFFWAVNTIDVASAVSIYYLGPIISMLLAIWFLKEKGNFYIYISGVLAVIGAVVAAGGVHFQEGIIVAFLAAVSYGALGFFSKIATMHHRAVAVTAWQILISIFITAPFLFLNDWHLSLQGIIVAFITGVIHTALALFLWYDALNYIKVSIASILQYLDIVFAMILAFLFLGQVPQIHQILGAGLIIIAGILSTFKEKAKK</sequence>
<dbReference type="PANTHER" id="PTHR22911:SF102">
    <property type="entry name" value="MEMBRANE PROTEIN"/>
    <property type="match status" value="1"/>
</dbReference>
<dbReference type="SUPFAM" id="SSF103481">
    <property type="entry name" value="Multidrug resistance efflux transporter EmrE"/>
    <property type="match status" value="2"/>
</dbReference>
<protein>
    <submittedName>
        <fullName evidence="3">EamA/RhaT family transporter</fullName>
    </submittedName>
    <submittedName>
        <fullName evidence="4">RarD protein</fullName>
    </submittedName>
</protein>
<dbReference type="PANTHER" id="PTHR22911">
    <property type="entry name" value="ACYL-MALONYL CONDENSING ENZYME-RELATED"/>
    <property type="match status" value="1"/>
</dbReference>
<proteinExistence type="predicted"/>
<dbReference type="EMBL" id="CP027432">
    <property type="protein sequence ID" value="QCI27507.1"/>
    <property type="molecule type" value="Genomic_DNA"/>
</dbReference>
<dbReference type="RefSeq" id="WP_123353236.1">
    <property type="nucleotide sequence ID" value="NZ_CP027432.2"/>
</dbReference>
<dbReference type="AlphaFoldDB" id="A0AAJ4UX58"/>
<dbReference type="Pfam" id="PF00892">
    <property type="entry name" value="EamA"/>
    <property type="match status" value="2"/>
</dbReference>
<evidence type="ECO:0000313" key="5">
    <source>
        <dbReference type="Proteomes" id="UP000272781"/>
    </source>
</evidence>
<feature type="transmembrane region" description="Helical" evidence="1">
    <location>
        <begin position="130"/>
        <end position="150"/>
    </location>
</feature>
<feature type="transmembrane region" description="Helical" evidence="1">
    <location>
        <begin position="75"/>
        <end position="96"/>
    </location>
</feature>
<dbReference type="EMBL" id="RJVK01000005">
    <property type="protein sequence ID" value="ROR38946.1"/>
    <property type="molecule type" value="Genomic_DNA"/>
</dbReference>
<keyword evidence="1" id="KW-0472">Membrane</keyword>
<feature type="transmembrane region" description="Helical" evidence="1">
    <location>
        <begin position="102"/>
        <end position="123"/>
    </location>
</feature>
<feature type="transmembrane region" description="Helical" evidence="1">
    <location>
        <begin position="268"/>
        <end position="286"/>
    </location>
</feature>
<evidence type="ECO:0000259" key="2">
    <source>
        <dbReference type="Pfam" id="PF00892"/>
    </source>
</evidence>
<dbReference type="InterPro" id="IPR000620">
    <property type="entry name" value="EamA_dom"/>
</dbReference>
<keyword evidence="1" id="KW-0812">Transmembrane</keyword>
<feature type="transmembrane region" description="Helical" evidence="1">
    <location>
        <begin position="182"/>
        <end position="202"/>
    </location>
</feature>
<evidence type="ECO:0000256" key="1">
    <source>
        <dbReference type="SAM" id="Phobius"/>
    </source>
</evidence>
<evidence type="ECO:0000313" key="4">
    <source>
        <dbReference type="EMBL" id="ROR38946.1"/>
    </source>
</evidence>
<dbReference type="Proteomes" id="UP000272781">
    <property type="component" value="Unassembled WGS sequence"/>
</dbReference>
<feature type="transmembrane region" description="Helical" evidence="1">
    <location>
        <begin position="156"/>
        <end position="175"/>
    </location>
</feature>
<feature type="domain" description="EamA" evidence="2">
    <location>
        <begin position="16"/>
        <end position="145"/>
    </location>
</feature>
<feature type="transmembrane region" description="Helical" evidence="1">
    <location>
        <begin position="244"/>
        <end position="262"/>
    </location>
</feature>
<dbReference type="Proteomes" id="UP000298805">
    <property type="component" value="Chromosome"/>
</dbReference>
<evidence type="ECO:0000313" key="6">
    <source>
        <dbReference type="Proteomes" id="UP000298805"/>
    </source>
</evidence>
<organism evidence="4 5">
    <name type="scientific">Caminibacter pacificus</name>
    <dbReference type="NCBI Taxonomy" id="1424653"/>
    <lineage>
        <taxon>Bacteria</taxon>
        <taxon>Pseudomonadati</taxon>
        <taxon>Campylobacterota</taxon>
        <taxon>Epsilonproteobacteria</taxon>
        <taxon>Nautiliales</taxon>
        <taxon>Nautiliaceae</taxon>
        <taxon>Caminibacter</taxon>
    </lineage>
</organism>
<reference evidence="4 5" key="2">
    <citation type="submission" date="2018-11" db="EMBL/GenBank/DDBJ databases">
        <title>Genomic Encyclopedia of Type Strains, Phase IV (KMG-IV): sequencing the most valuable type-strain genomes for metagenomic binning, comparative biology and taxonomic classification.</title>
        <authorList>
            <person name="Goeker M."/>
        </authorList>
    </citation>
    <scope>NUCLEOTIDE SEQUENCE [LARGE SCALE GENOMIC DNA]</scope>
    <source>
        <strain evidence="4 5">DSM 27783</strain>
    </source>
</reference>
<dbReference type="GO" id="GO:0016020">
    <property type="term" value="C:membrane"/>
    <property type="evidence" value="ECO:0007669"/>
    <property type="project" value="InterPro"/>
</dbReference>
<reference evidence="3" key="3">
    <citation type="submission" date="2019-06" db="EMBL/GenBank/DDBJ databases">
        <title>A comparative analysis of the Nautiliaceae.</title>
        <authorList>
            <person name="Grosche A."/>
            <person name="Smedile F."/>
            <person name="Vetriani C."/>
        </authorList>
    </citation>
    <scope>NUCLEOTIDE SEQUENCE</scope>
    <source>
        <strain evidence="3">TB6</strain>
    </source>
</reference>
<dbReference type="Gene3D" id="1.10.3730.20">
    <property type="match status" value="1"/>
</dbReference>
<keyword evidence="6" id="KW-1185">Reference proteome</keyword>
<accession>A0AAJ4UX58</accession>
<name>A0AAJ4UX58_9BACT</name>
<feature type="transmembrane region" description="Helical" evidence="1">
    <location>
        <begin position="21"/>
        <end position="40"/>
    </location>
</feature>
<feature type="transmembrane region" description="Helical" evidence="1">
    <location>
        <begin position="46"/>
        <end position="63"/>
    </location>
</feature>
<feature type="transmembrane region" description="Helical" evidence="1">
    <location>
        <begin position="208"/>
        <end position="232"/>
    </location>
</feature>
<dbReference type="InterPro" id="IPR037185">
    <property type="entry name" value="EmrE-like"/>
</dbReference>
<evidence type="ECO:0000313" key="3">
    <source>
        <dbReference type="EMBL" id="QCI27507.1"/>
    </source>
</evidence>
<feature type="domain" description="EamA" evidence="2">
    <location>
        <begin position="155"/>
        <end position="284"/>
    </location>
</feature>
<reference evidence="6" key="1">
    <citation type="submission" date="2018-03" db="EMBL/GenBank/DDBJ databases">
        <title>A comparative analysis of the Nautiliaceae.</title>
        <authorList>
            <person name="Grosche A."/>
            <person name="Smedile F."/>
            <person name="Vetriani C."/>
        </authorList>
    </citation>
    <scope>NUCLEOTIDE SEQUENCE [LARGE SCALE GENOMIC DNA]</scope>
    <source>
        <strain evidence="6">TB6</strain>
    </source>
</reference>
<keyword evidence="1" id="KW-1133">Transmembrane helix</keyword>
<gene>
    <name evidence="3" type="ORF">C6V80_00560</name>
    <name evidence="4" type="ORF">EDC58_1865</name>
</gene>